<feature type="non-terminal residue" evidence="3">
    <location>
        <position position="1"/>
    </location>
</feature>
<dbReference type="GO" id="GO:0008270">
    <property type="term" value="F:zinc ion binding"/>
    <property type="evidence" value="ECO:0007669"/>
    <property type="project" value="UniProtKB-KW"/>
</dbReference>
<feature type="zinc finger region" description="C3H1-type" evidence="1">
    <location>
        <begin position="1"/>
        <end position="14"/>
    </location>
</feature>
<dbReference type="InterPro" id="IPR000571">
    <property type="entry name" value="Znf_CCCH"/>
</dbReference>
<protein>
    <submittedName>
        <fullName evidence="3">3252_t:CDS:1</fullName>
    </submittedName>
</protein>
<keyword evidence="1" id="KW-0863">Zinc-finger</keyword>
<proteinExistence type="predicted"/>
<evidence type="ECO:0000256" key="1">
    <source>
        <dbReference type="PROSITE-ProRule" id="PRU00723"/>
    </source>
</evidence>
<dbReference type="Proteomes" id="UP000789342">
    <property type="component" value="Unassembled WGS sequence"/>
</dbReference>
<dbReference type="PROSITE" id="PS50103">
    <property type="entry name" value="ZF_C3H1"/>
    <property type="match status" value="1"/>
</dbReference>
<comment type="caution">
    <text evidence="3">The sequence shown here is derived from an EMBL/GenBank/DDBJ whole genome shotgun (WGS) entry which is preliminary data.</text>
</comment>
<accession>A0A9N9J2L0</accession>
<keyword evidence="1" id="KW-0862">Zinc</keyword>
<keyword evidence="1" id="KW-0479">Metal-binding</keyword>
<evidence type="ECO:0000313" key="3">
    <source>
        <dbReference type="EMBL" id="CAG8762770.1"/>
    </source>
</evidence>
<gene>
    <name evidence="3" type="ORF">AMORRO_LOCUS16045</name>
</gene>
<dbReference type="OrthoDB" id="411372at2759"/>
<sequence length="96" mass="10608">CQFGSSCFYAHVYRDGTKEKRHIRTIQNGEEVKILGNFRLWDFMEDFDNKRGAAIAANGGVNNDTENYINSPIIISNLSAYSPAFIPSGEGLSGNS</sequence>
<dbReference type="AlphaFoldDB" id="A0A9N9J2L0"/>
<evidence type="ECO:0000313" key="4">
    <source>
        <dbReference type="Proteomes" id="UP000789342"/>
    </source>
</evidence>
<dbReference type="EMBL" id="CAJVPV010041810">
    <property type="protein sequence ID" value="CAG8762770.1"/>
    <property type="molecule type" value="Genomic_DNA"/>
</dbReference>
<feature type="domain" description="C3H1-type" evidence="2">
    <location>
        <begin position="1"/>
        <end position="14"/>
    </location>
</feature>
<evidence type="ECO:0000259" key="2">
    <source>
        <dbReference type="PROSITE" id="PS50103"/>
    </source>
</evidence>
<reference evidence="3" key="1">
    <citation type="submission" date="2021-06" db="EMBL/GenBank/DDBJ databases">
        <authorList>
            <person name="Kallberg Y."/>
            <person name="Tangrot J."/>
            <person name="Rosling A."/>
        </authorList>
    </citation>
    <scope>NUCLEOTIDE SEQUENCE</scope>
    <source>
        <strain evidence="3">CL551</strain>
    </source>
</reference>
<name>A0A9N9J2L0_9GLOM</name>
<organism evidence="3 4">
    <name type="scientific">Acaulospora morrowiae</name>
    <dbReference type="NCBI Taxonomy" id="94023"/>
    <lineage>
        <taxon>Eukaryota</taxon>
        <taxon>Fungi</taxon>
        <taxon>Fungi incertae sedis</taxon>
        <taxon>Mucoromycota</taxon>
        <taxon>Glomeromycotina</taxon>
        <taxon>Glomeromycetes</taxon>
        <taxon>Diversisporales</taxon>
        <taxon>Acaulosporaceae</taxon>
        <taxon>Acaulospora</taxon>
    </lineage>
</organism>
<keyword evidence="4" id="KW-1185">Reference proteome</keyword>